<dbReference type="RefSeq" id="WP_285867139.1">
    <property type="nucleotide sequence ID" value="NZ_JARFYM010000002.1"/>
</dbReference>
<evidence type="ECO:0000256" key="5">
    <source>
        <dbReference type="ARBA" id="ARBA00022729"/>
    </source>
</evidence>
<evidence type="ECO:0000256" key="1">
    <source>
        <dbReference type="ARBA" id="ARBA00004196"/>
    </source>
</evidence>
<keyword evidence="3" id="KW-0813">Transport</keyword>
<dbReference type="PRINTS" id="PR01715">
    <property type="entry name" value="FERRIBNDNGPP"/>
</dbReference>
<evidence type="ECO:0000256" key="6">
    <source>
        <dbReference type="SAM" id="SignalP"/>
    </source>
</evidence>
<evidence type="ECO:0000259" key="7">
    <source>
        <dbReference type="PROSITE" id="PS50983"/>
    </source>
</evidence>
<dbReference type="InterPro" id="IPR002491">
    <property type="entry name" value="ABC_transptr_periplasmic_BD"/>
</dbReference>
<evidence type="ECO:0000256" key="2">
    <source>
        <dbReference type="ARBA" id="ARBA00008814"/>
    </source>
</evidence>
<comment type="subcellular location">
    <subcellularLocation>
        <location evidence="1">Cell envelope</location>
    </subcellularLocation>
</comment>
<organism evidence="8 9">
    <name type="scientific">Rhizobium mayense</name>
    <dbReference type="NCBI Taxonomy" id="1312184"/>
    <lineage>
        <taxon>Bacteria</taxon>
        <taxon>Pseudomonadati</taxon>
        <taxon>Pseudomonadota</taxon>
        <taxon>Alphaproteobacteria</taxon>
        <taxon>Hyphomicrobiales</taxon>
        <taxon>Rhizobiaceae</taxon>
        <taxon>Rhizobium/Agrobacterium group</taxon>
        <taxon>Rhizobium</taxon>
    </lineage>
</organism>
<evidence type="ECO:0000313" key="8">
    <source>
        <dbReference type="EMBL" id="MDL2398304.1"/>
    </source>
</evidence>
<dbReference type="PANTHER" id="PTHR30532">
    <property type="entry name" value="IRON III DICITRATE-BINDING PERIPLASMIC PROTEIN"/>
    <property type="match status" value="1"/>
</dbReference>
<protein>
    <submittedName>
        <fullName evidence="8">Iron-siderophore ABC transporter substrate-binding protein</fullName>
    </submittedName>
</protein>
<dbReference type="PANTHER" id="PTHR30532:SF1">
    <property type="entry name" value="IRON(3+)-HYDROXAMATE-BINDING PROTEIN FHUD"/>
    <property type="match status" value="1"/>
</dbReference>
<dbReference type="EMBL" id="JARFYM010000002">
    <property type="protein sequence ID" value="MDL2398304.1"/>
    <property type="molecule type" value="Genomic_DNA"/>
</dbReference>
<accession>A0ABT7JPM4</accession>
<dbReference type="PROSITE" id="PS51318">
    <property type="entry name" value="TAT"/>
    <property type="match status" value="1"/>
</dbReference>
<dbReference type="SUPFAM" id="SSF53807">
    <property type="entry name" value="Helical backbone' metal receptor"/>
    <property type="match status" value="1"/>
</dbReference>
<proteinExistence type="inferred from homology"/>
<keyword evidence="4" id="KW-0406">Ion transport</keyword>
<dbReference type="InterPro" id="IPR006311">
    <property type="entry name" value="TAT_signal"/>
</dbReference>
<dbReference type="InterPro" id="IPR051313">
    <property type="entry name" value="Bact_iron-sidero_bind"/>
</dbReference>
<feature type="domain" description="Fe/B12 periplasmic-binding" evidence="7">
    <location>
        <begin position="38"/>
        <end position="301"/>
    </location>
</feature>
<keyword evidence="9" id="KW-1185">Reference proteome</keyword>
<comment type="similarity">
    <text evidence="2">Belongs to the bacterial solute-binding protein 8 family.</text>
</comment>
<sequence>MPANPVPFSALSRRALLRAMAAAAVAGNAPAFAQSAPRIVSLDYGLASTLLSLGIVPLAVSDLADWDKWVVEPAMPKSAVNLGSSWEVNFELLVALKPDIILTTPYLDELLPKLKQVAKVVRLEIYKPGIGPILPAAIAATRKLGAAIGREAEAEGFLARADAFFTDRHARLSAKSPPPVALVNFMDARHARIYASPGLYHNVLERIGVRNAWTEESNYWGFQTIAIEELSRVADPDARLIAFEPIPADVLSKIMESPLWQSLPFARPGRLSILPPALMFGMVNEAMRFGRLLTDLLDPKA</sequence>
<dbReference type="Gene3D" id="3.40.50.1980">
    <property type="entry name" value="Nitrogenase molybdenum iron protein domain"/>
    <property type="match status" value="2"/>
</dbReference>
<evidence type="ECO:0000256" key="4">
    <source>
        <dbReference type="ARBA" id="ARBA00022496"/>
    </source>
</evidence>
<feature type="signal peptide" evidence="6">
    <location>
        <begin position="1"/>
        <end position="33"/>
    </location>
</feature>
<dbReference type="CDD" id="cd01146">
    <property type="entry name" value="FhuD"/>
    <property type="match status" value="1"/>
</dbReference>
<comment type="caution">
    <text evidence="8">The sequence shown here is derived from an EMBL/GenBank/DDBJ whole genome shotgun (WGS) entry which is preliminary data.</text>
</comment>
<dbReference type="Proteomes" id="UP001172645">
    <property type="component" value="Unassembled WGS sequence"/>
</dbReference>
<gene>
    <name evidence="8" type="ORF">PY649_05285</name>
</gene>
<reference evidence="8" key="1">
    <citation type="submission" date="2023-06" db="EMBL/GenBank/DDBJ databases">
        <title>Phylogenetic Diversity of Rhizobium strains.</title>
        <authorList>
            <person name="Moura F.T."/>
            <person name="Helene L.C.F."/>
            <person name="Hungria M."/>
        </authorList>
    </citation>
    <scope>NUCLEOTIDE SEQUENCE</scope>
    <source>
        <strain evidence="8">CCGE526</strain>
    </source>
</reference>
<feature type="chain" id="PRO_5045448423" evidence="6">
    <location>
        <begin position="34"/>
        <end position="301"/>
    </location>
</feature>
<evidence type="ECO:0000256" key="3">
    <source>
        <dbReference type="ARBA" id="ARBA00022448"/>
    </source>
</evidence>
<keyword evidence="4" id="KW-0410">Iron transport</keyword>
<dbReference type="PROSITE" id="PS50983">
    <property type="entry name" value="FE_B12_PBP"/>
    <property type="match status" value="1"/>
</dbReference>
<dbReference type="Pfam" id="PF01497">
    <property type="entry name" value="Peripla_BP_2"/>
    <property type="match status" value="1"/>
</dbReference>
<name>A0ABT7JPM4_9HYPH</name>
<evidence type="ECO:0000313" key="9">
    <source>
        <dbReference type="Proteomes" id="UP001172645"/>
    </source>
</evidence>
<keyword evidence="4" id="KW-0408">Iron</keyword>
<keyword evidence="5 6" id="KW-0732">Signal</keyword>